<name>A0A1V1PER8_9BACT</name>
<dbReference type="GO" id="GO:0019171">
    <property type="term" value="F:(3R)-hydroxyacyl-[acyl-carrier-protein] dehydratase activity"/>
    <property type="evidence" value="ECO:0007669"/>
    <property type="project" value="UniProtKB-EC"/>
</dbReference>
<dbReference type="FunFam" id="3.10.129.10:FF:000001">
    <property type="entry name" value="3-hydroxyacyl-[acyl-carrier-protein] dehydratase FabZ"/>
    <property type="match status" value="1"/>
</dbReference>
<evidence type="ECO:0000313" key="9">
    <source>
        <dbReference type="EMBL" id="ETR73263.1"/>
    </source>
</evidence>
<accession>A0A1V1PER8</accession>
<dbReference type="EC" id="4.2.1.59" evidence="8"/>
<keyword evidence="5 8" id="KW-0443">Lipid metabolism</keyword>
<evidence type="ECO:0000256" key="8">
    <source>
        <dbReference type="HAMAP-Rule" id="MF_00406"/>
    </source>
</evidence>
<dbReference type="GO" id="GO:0016020">
    <property type="term" value="C:membrane"/>
    <property type="evidence" value="ECO:0007669"/>
    <property type="project" value="GOC"/>
</dbReference>
<comment type="catalytic activity">
    <reaction evidence="8">
        <text>a (3R)-hydroxyacyl-[ACP] = a (2E)-enoyl-[ACP] + H2O</text>
        <dbReference type="Rhea" id="RHEA:13097"/>
        <dbReference type="Rhea" id="RHEA-COMP:9925"/>
        <dbReference type="Rhea" id="RHEA-COMP:9945"/>
        <dbReference type="ChEBI" id="CHEBI:15377"/>
        <dbReference type="ChEBI" id="CHEBI:78784"/>
        <dbReference type="ChEBI" id="CHEBI:78827"/>
        <dbReference type="EC" id="4.2.1.59"/>
    </reaction>
</comment>
<comment type="similarity">
    <text evidence="8">Belongs to the thioester dehydratase family. FabZ subfamily.</text>
</comment>
<evidence type="ECO:0000256" key="1">
    <source>
        <dbReference type="ARBA" id="ARBA00004496"/>
    </source>
</evidence>
<dbReference type="EMBL" id="ATBP01000076">
    <property type="protein sequence ID" value="ETR73263.1"/>
    <property type="molecule type" value="Genomic_DNA"/>
</dbReference>
<evidence type="ECO:0000256" key="7">
    <source>
        <dbReference type="ARBA" id="ARBA00025049"/>
    </source>
</evidence>
<evidence type="ECO:0000256" key="4">
    <source>
        <dbReference type="ARBA" id="ARBA00022556"/>
    </source>
</evidence>
<dbReference type="CDD" id="cd01288">
    <property type="entry name" value="FabZ"/>
    <property type="match status" value="1"/>
</dbReference>
<dbReference type="GO" id="GO:0006633">
    <property type="term" value="P:fatty acid biosynthetic process"/>
    <property type="evidence" value="ECO:0007669"/>
    <property type="project" value="UniProtKB-UniRule"/>
</dbReference>
<dbReference type="Gene3D" id="3.10.129.10">
    <property type="entry name" value="Hotdog Thioesterase"/>
    <property type="match status" value="1"/>
</dbReference>
<proteinExistence type="inferred from homology"/>
<gene>
    <name evidence="8 9" type="primary">fabZ</name>
    <name evidence="9" type="ORF">OMM_07067</name>
</gene>
<dbReference type="NCBIfam" id="TIGR01750">
    <property type="entry name" value="fabZ"/>
    <property type="match status" value="1"/>
</dbReference>
<evidence type="ECO:0000256" key="2">
    <source>
        <dbReference type="ARBA" id="ARBA00022490"/>
    </source>
</evidence>
<comment type="subcellular location">
    <subcellularLocation>
        <location evidence="1 8">Cytoplasm</location>
    </subcellularLocation>
</comment>
<evidence type="ECO:0000256" key="6">
    <source>
        <dbReference type="ARBA" id="ARBA00023239"/>
    </source>
</evidence>
<evidence type="ECO:0000256" key="3">
    <source>
        <dbReference type="ARBA" id="ARBA00022516"/>
    </source>
</evidence>
<reference evidence="10" key="1">
    <citation type="submission" date="2012-11" db="EMBL/GenBank/DDBJ databases">
        <authorList>
            <person name="Lucero-Rivera Y.E."/>
            <person name="Tovar-Ramirez D."/>
        </authorList>
    </citation>
    <scope>NUCLEOTIDE SEQUENCE [LARGE SCALE GENOMIC DNA]</scope>
    <source>
        <strain evidence="10">Araruama</strain>
    </source>
</reference>
<keyword evidence="4 8" id="KW-0441">Lipid A biosynthesis</keyword>
<dbReference type="Pfam" id="PF07977">
    <property type="entry name" value="FabA"/>
    <property type="match status" value="1"/>
</dbReference>
<keyword evidence="3 8" id="KW-0444">Lipid biosynthesis</keyword>
<protein>
    <recommendedName>
        <fullName evidence="8">3-hydroxyacyl-[acyl-carrier-protein] dehydratase FabZ</fullName>
        <ecNumber evidence="8">4.2.1.59</ecNumber>
    </recommendedName>
    <alternativeName>
        <fullName evidence="8">(3R)-hydroxymyristoyl-[acyl-carrier-protein] dehydratase</fullName>
        <shortName evidence="8">(3R)-hydroxymyristoyl-ACP dehydrase</shortName>
    </alternativeName>
    <alternativeName>
        <fullName evidence="8">Beta-hydroxyacyl-ACP dehydratase</fullName>
    </alternativeName>
</protein>
<comment type="function">
    <text evidence="7 8">Involved in unsaturated fatty acids biosynthesis. Catalyzes the dehydration of short chain beta-hydroxyacyl-ACPs and long chain saturated and unsaturated beta-hydroxyacyl-ACPs.</text>
</comment>
<feature type="active site" evidence="8">
    <location>
        <position position="49"/>
    </location>
</feature>
<dbReference type="Proteomes" id="UP000189670">
    <property type="component" value="Unassembled WGS sequence"/>
</dbReference>
<dbReference type="NCBIfam" id="NF000582">
    <property type="entry name" value="PRK00006.1"/>
    <property type="match status" value="1"/>
</dbReference>
<dbReference type="AlphaFoldDB" id="A0A1V1PER8"/>
<organism evidence="9 10">
    <name type="scientific">Candidatus Magnetoglobus multicellularis str. Araruama</name>
    <dbReference type="NCBI Taxonomy" id="890399"/>
    <lineage>
        <taxon>Bacteria</taxon>
        <taxon>Pseudomonadati</taxon>
        <taxon>Thermodesulfobacteriota</taxon>
        <taxon>Desulfobacteria</taxon>
        <taxon>Desulfobacterales</taxon>
        <taxon>Desulfobacteraceae</taxon>
        <taxon>Candidatus Magnetoglobus</taxon>
    </lineage>
</organism>
<dbReference type="InterPro" id="IPR013114">
    <property type="entry name" value="FabA_FabZ"/>
</dbReference>
<dbReference type="HAMAP" id="MF_00406">
    <property type="entry name" value="FabZ"/>
    <property type="match status" value="1"/>
</dbReference>
<dbReference type="SUPFAM" id="SSF54637">
    <property type="entry name" value="Thioesterase/thiol ester dehydrase-isomerase"/>
    <property type="match status" value="1"/>
</dbReference>
<dbReference type="InterPro" id="IPR029069">
    <property type="entry name" value="HotDog_dom_sf"/>
</dbReference>
<dbReference type="InterPro" id="IPR010084">
    <property type="entry name" value="FabZ"/>
</dbReference>
<keyword evidence="6 8" id="KW-0456">Lyase</keyword>
<evidence type="ECO:0000313" key="10">
    <source>
        <dbReference type="Proteomes" id="UP000189670"/>
    </source>
</evidence>
<dbReference type="PANTHER" id="PTHR30272:SF1">
    <property type="entry name" value="3-HYDROXYACYL-[ACYL-CARRIER-PROTEIN] DEHYDRATASE"/>
    <property type="match status" value="1"/>
</dbReference>
<dbReference type="PANTHER" id="PTHR30272">
    <property type="entry name" value="3-HYDROXYACYL-[ACYL-CARRIER-PROTEIN] DEHYDRATASE"/>
    <property type="match status" value="1"/>
</dbReference>
<dbReference type="GO" id="GO:0009245">
    <property type="term" value="P:lipid A biosynthetic process"/>
    <property type="evidence" value="ECO:0007669"/>
    <property type="project" value="UniProtKB-UniRule"/>
</dbReference>
<dbReference type="GO" id="GO:0005737">
    <property type="term" value="C:cytoplasm"/>
    <property type="evidence" value="ECO:0007669"/>
    <property type="project" value="UniProtKB-SubCell"/>
</dbReference>
<keyword evidence="2 8" id="KW-0963">Cytoplasm</keyword>
<comment type="caution">
    <text evidence="9">The sequence shown here is derived from an EMBL/GenBank/DDBJ whole genome shotgun (WGS) entry which is preliminary data.</text>
</comment>
<sequence>MHYDIDEILKRVPHRYPFIMVDRIVSYMPSKHIVGVKNVSINEPYFQGHFPDRPIMPGVLIIEALAQTGAVMAYDELVRFQPDKFLYLSGMNKVRFRKAVVPGDQLKMDLHVVRIRKQAIKMRGLAIVEDKTVAEAELIALLC</sequence>
<evidence type="ECO:0000256" key="5">
    <source>
        <dbReference type="ARBA" id="ARBA00023098"/>
    </source>
</evidence>